<dbReference type="SMART" id="SM00220">
    <property type="entry name" value="S_TKc"/>
    <property type="match status" value="1"/>
</dbReference>
<dbReference type="EMBL" id="ACVC01000454">
    <property type="protein sequence ID" value="EFO61005.1"/>
    <property type="molecule type" value="Genomic_DNA"/>
</dbReference>
<dbReference type="OrthoDB" id="4062651at2759"/>
<protein>
    <submittedName>
        <fullName evidence="2">Kinase, NEK</fullName>
    </submittedName>
</protein>
<dbReference type="Proteomes" id="UP000008974">
    <property type="component" value="Unassembled WGS sequence"/>
</dbReference>
<evidence type="ECO:0000259" key="1">
    <source>
        <dbReference type="PROSITE" id="PS50011"/>
    </source>
</evidence>
<sequence length="385" mass="45101">MTQQFLATQTDLLKPYAEHPLIIRSFDDIYTRKALLHKGNDVSLYLTVLTTSMEQVISKEIYYQAENEDIVFALTDELRYISYMNNRCLQPILDVFFQRPEKRIIAVYASVNGLSLRQIITFNTKHNVRISESDMWRIIGQLASVLYYMHFVQSLHRLVKNANTDAFTESAREEDFIAMYRLYRNHPENFCSDDIHYKNFQLKELARVSNHLVREKSMELYEYACQIIPILHREITPENLIVDSAGYLVLCNANPYRILSQEYGPYDSPELQKFGIFSEATDLYSVGLILYELLTCRKYLEQSVDSHWCPRQLPNTLYFDGYSTHLRNLIRGLLHPDPTLRPLLTDIMRLPRLKDSFHGLDSVGKINPIYKNLLLHNYTNLAAFK</sequence>
<keyword evidence="2" id="KW-0808">Transferase</keyword>
<name>E1F984_GIAIA</name>
<proteinExistence type="predicted"/>
<dbReference type="PANTHER" id="PTHR44305">
    <property type="entry name" value="SI:DKEY-192D15.2-RELATED"/>
    <property type="match status" value="1"/>
</dbReference>
<dbReference type="OMA" id="ISESDMW"/>
<evidence type="ECO:0000313" key="3">
    <source>
        <dbReference type="Proteomes" id="UP000008974"/>
    </source>
</evidence>
<accession>E1F984</accession>
<dbReference type="PANTHER" id="PTHR44305:SF24">
    <property type="entry name" value="TYROSINE-PROTEIN KINASE C03B1.5-RELATED"/>
    <property type="match status" value="1"/>
</dbReference>
<feature type="domain" description="Protein kinase" evidence="1">
    <location>
        <begin position="30"/>
        <end position="353"/>
    </location>
</feature>
<evidence type="ECO:0000313" key="2">
    <source>
        <dbReference type="EMBL" id="EFO61005.1"/>
    </source>
</evidence>
<keyword evidence="2" id="KW-0418">Kinase</keyword>
<organism evidence="2 3">
    <name type="scientific">Giardia intestinalis (strain P15)</name>
    <name type="common">Giardia lamblia</name>
    <dbReference type="NCBI Taxonomy" id="658858"/>
    <lineage>
        <taxon>Eukaryota</taxon>
        <taxon>Metamonada</taxon>
        <taxon>Diplomonadida</taxon>
        <taxon>Hexamitidae</taxon>
        <taxon>Giardiinae</taxon>
        <taxon>Giardia</taxon>
    </lineage>
</organism>
<dbReference type="PROSITE" id="PS50011">
    <property type="entry name" value="PROTEIN_KINASE_DOM"/>
    <property type="match status" value="1"/>
</dbReference>
<dbReference type="VEuPathDB" id="GiardiaDB:GLP15_3204"/>
<dbReference type="AlphaFoldDB" id="E1F984"/>
<dbReference type="SUPFAM" id="SSF56112">
    <property type="entry name" value="Protein kinase-like (PK-like)"/>
    <property type="match status" value="2"/>
</dbReference>
<dbReference type="GO" id="GO:0004672">
    <property type="term" value="F:protein kinase activity"/>
    <property type="evidence" value="ECO:0007669"/>
    <property type="project" value="InterPro"/>
</dbReference>
<comment type="caution">
    <text evidence="2">The sequence shown here is derived from an EMBL/GenBank/DDBJ whole genome shotgun (WGS) entry which is preliminary data.</text>
</comment>
<dbReference type="InterPro" id="IPR000719">
    <property type="entry name" value="Prot_kinase_dom"/>
</dbReference>
<dbReference type="GO" id="GO:0005524">
    <property type="term" value="F:ATP binding"/>
    <property type="evidence" value="ECO:0007669"/>
    <property type="project" value="InterPro"/>
</dbReference>
<dbReference type="InterPro" id="IPR053083">
    <property type="entry name" value="TF_kinase-domain_protein"/>
</dbReference>
<dbReference type="Gene3D" id="1.10.510.10">
    <property type="entry name" value="Transferase(Phosphotransferase) domain 1"/>
    <property type="match status" value="2"/>
</dbReference>
<dbReference type="Gene3D" id="3.30.200.20">
    <property type="entry name" value="Phosphorylase Kinase, domain 1"/>
    <property type="match status" value="1"/>
</dbReference>
<gene>
    <name evidence="2" type="ORF">GLP15_3204</name>
</gene>
<dbReference type="InterPro" id="IPR011009">
    <property type="entry name" value="Kinase-like_dom_sf"/>
</dbReference>
<reference evidence="2 3" key="1">
    <citation type="journal article" date="2010" name="BMC Genomics">
        <title>Genome analysis and comparative genomics of a Giardia intestinalis assemblage E isolate.</title>
        <authorList>
            <person name="Jerlstrom-Hultqvist J."/>
            <person name="Franzen O."/>
            <person name="Ankarklev J."/>
            <person name="Xu F."/>
            <person name="Nohynkova E."/>
            <person name="Andersson J.O."/>
            <person name="Svard S.G."/>
            <person name="Andersson B."/>
        </authorList>
    </citation>
    <scope>NUCLEOTIDE SEQUENCE [LARGE SCALE GENOMIC DNA]</scope>
    <source>
        <strain evidence="2 3">P15</strain>
    </source>
</reference>
<dbReference type="STRING" id="658858.E1F984"/>